<evidence type="ECO:0008006" key="4">
    <source>
        <dbReference type="Google" id="ProtNLM"/>
    </source>
</evidence>
<gene>
    <name evidence="2" type="ORF">KSB_03550</name>
</gene>
<feature type="region of interest" description="Disordered" evidence="1">
    <location>
        <begin position="1"/>
        <end position="21"/>
    </location>
</feature>
<evidence type="ECO:0000313" key="3">
    <source>
        <dbReference type="Proteomes" id="UP000654345"/>
    </source>
</evidence>
<keyword evidence="3" id="KW-1185">Reference proteome</keyword>
<protein>
    <recommendedName>
        <fullName evidence="4">Threonine dehydratase</fullName>
    </recommendedName>
</protein>
<dbReference type="Proteomes" id="UP000654345">
    <property type="component" value="Unassembled WGS sequence"/>
</dbReference>
<name>A0ABQ3UHH8_9CHLR</name>
<proteinExistence type="predicted"/>
<reference evidence="2 3" key="1">
    <citation type="journal article" date="2021" name="Int. J. Syst. Evol. Microbiol.">
        <title>Reticulibacter mediterranei gen. nov., sp. nov., within the new family Reticulibacteraceae fam. nov., and Ktedonospora formicarum gen. nov., sp. nov., Ktedonobacter robiniae sp. nov., Dictyobacter formicarum sp. nov. and Dictyobacter arantiisoli sp. nov., belonging to the class Ktedonobacteria.</title>
        <authorList>
            <person name="Yabe S."/>
            <person name="Zheng Y."/>
            <person name="Wang C.M."/>
            <person name="Sakai Y."/>
            <person name="Abe K."/>
            <person name="Yokota A."/>
            <person name="Donadio S."/>
            <person name="Cavaletti L."/>
            <person name="Monciardini P."/>
        </authorList>
    </citation>
    <scope>NUCLEOTIDE SEQUENCE [LARGE SCALE GENOMIC DNA]</scope>
    <source>
        <strain evidence="2 3">SOSP1-30</strain>
    </source>
</reference>
<evidence type="ECO:0000313" key="2">
    <source>
        <dbReference type="EMBL" id="GHO51880.1"/>
    </source>
</evidence>
<evidence type="ECO:0000256" key="1">
    <source>
        <dbReference type="SAM" id="MobiDB-lite"/>
    </source>
</evidence>
<sequence>MTHSMHETHGEHEHTEQCGHTAVVHEGHIDYLHEGHLHHPHEGHYDEHVIGVNAQNPASCQPIECSCGGHDASQHEQVPHGDHYDYLYQGHLHHPHGDHCDDHGSLQTR</sequence>
<comment type="caution">
    <text evidence="2">The sequence shown here is derived from an EMBL/GenBank/DDBJ whole genome shotgun (WGS) entry which is preliminary data.</text>
</comment>
<dbReference type="RefSeq" id="WP_201368844.1">
    <property type="nucleotide sequence ID" value="NZ_BNJG01000001.1"/>
</dbReference>
<dbReference type="EMBL" id="BNJG01000001">
    <property type="protein sequence ID" value="GHO51880.1"/>
    <property type="molecule type" value="Genomic_DNA"/>
</dbReference>
<organism evidence="2 3">
    <name type="scientific">Ktedonobacter robiniae</name>
    <dbReference type="NCBI Taxonomy" id="2778365"/>
    <lineage>
        <taxon>Bacteria</taxon>
        <taxon>Bacillati</taxon>
        <taxon>Chloroflexota</taxon>
        <taxon>Ktedonobacteria</taxon>
        <taxon>Ktedonobacterales</taxon>
        <taxon>Ktedonobacteraceae</taxon>
        <taxon>Ktedonobacter</taxon>
    </lineage>
</organism>
<accession>A0ABQ3UHH8</accession>